<name>A0ABR2ESL2_9ROSI</name>
<evidence type="ECO:0000313" key="3">
    <source>
        <dbReference type="Proteomes" id="UP001472677"/>
    </source>
</evidence>
<keyword evidence="3" id="KW-1185">Reference proteome</keyword>
<keyword evidence="1" id="KW-0472">Membrane</keyword>
<sequence length="151" mass="17230">MTQRSSLCLLGVHLPVSTLAIGELIGIAGGLALWWTNEVNMSVINFGKNFIDTKVSFNEEEEWFLMFIYGPPYADEKREFWESLSSLRGNRSEKWCLIGDSNIVAKPEEKLGGLPFDSSQAKWYYDFIDYSCLIELPIKGGIFTWSNQRSE</sequence>
<keyword evidence="1" id="KW-0812">Transmembrane</keyword>
<dbReference type="InterPro" id="IPR036691">
    <property type="entry name" value="Endo/exonu/phosph_ase_sf"/>
</dbReference>
<feature type="transmembrane region" description="Helical" evidence="1">
    <location>
        <begin position="7"/>
        <end position="35"/>
    </location>
</feature>
<proteinExistence type="predicted"/>
<comment type="caution">
    <text evidence="2">The sequence shown here is derived from an EMBL/GenBank/DDBJ whole genome shotgun (WGS) entry which is preliminary data.</text>
</comment>
<accession>A0ABR2ESL2</accession>
<dbReference type="SUPFAM" id="SSF56219">
    <property type="entry name" value="DNase I-like"/>
    <property type="match status" value="1"/>
</dbReference>
<protein>
    <submittedName>
        <fullName evidence="2">Uncharacterized protein</fullName>
    </submittedName>
</protein>
<dbReference type="Gene3D" id="3.60.10.10">
    <property type="entry name" value="Endonuclease/exonuclease/phosphatase"/>
    <property type="match status" value="1"/>
</dbReference>
<keyword evidence="1" id="KW-1133">Transmembrane helix</keyword>
<dbReference type="EMBL" id="JBBPBM010000010">
    <property type="protein sequence ID" value="KAK8565003.1"/>
    <property type="molecule type" value="Genomic_DNA"/>
</dbReference>
<evidence type="ECO:0000313" key="2">
    <source>
        <dbReference type="EMBL" id="KAK8565003.1"/>
    </source>
</evidence>
<reference evidence="2 3" key="1">
    <citation type="journal article" date="2024" name="G3 (Bethesda)">
        <title>Genome assembly of Hibiscus sabdariffa L. provides insights into metabolisms of medicinal natural products.</title>
        <authorList>
            <person name="Kim T."/>
        </authorList>
    </citation>
    <scope>NUCLEOTIDE SEQUENCE [LARGE SCALE GENOMIC DNA]</scope>
    <source>
        <strain evidence="2">TK-2024</strain>
        <tissue evidence="2">Old leaves</tissue>
    </source>
</reference>
<organism evidence="2 3">
    <name type="scientific">Hibiscus sabdariffa</name>
    <name type="common">roselle</name>
    <dbReference type="NCBI Taxonomy" id="183260"/>
    <lineage>
        <taxon>Eukaryota</taxon>
        <taxon>Viridiplantae</taxon>
        <taxon>Streptophyta</taxon>
        <taxon>Embryophyta</taxon>
        <taxon>Tracheophyta</taxon>
        <taxon>Spermatophyta</taxon>
        <taxon>Magnoliopsida</taxon>
        <taxon>eudicotyledons</taxon>
        <taxon>Gunneridae</taxon>
        <taxon>Pentapetalae</taxon>
        <taxon>rosids</taxon>
        <taxon>malvids</taxon>
        <taxon>Malvales</taxon>
        <taxon>Malvaceae</taxon>
        <taxon>Malvoideae</taxon>
        <taxon>Hibiscus</taxon>
    </lineage>
</organism>
<dbReference type="Proteomes" id="UP001472677">
    <property type="component" value="Unassembled WGS sequence"/>
</dbReference>
<gene>
    <name evidence="2" type="ORF">V6N12_058579</name>
</gene>
<evidence type="ECO:0000256" key="1">
    <source>
        <dbReference type="SAM" id="Phobius"/>
    </source>
</evidence>